<evidence type="ECO:0000313" key="11">
    <source>
        <dbReference type="EMBL" id="CAA3001092.1"/>
    </source>
</evidence>
<evidence type="ECO:0000256" key="6">
    <source>
        <dbReference type="ARBA" id="ARBA00023004"/>
    </source>
</evidence>
<keyword evidence="5 9" id="KW-0560">Oxidoreductase</keyword>
<dbReference type="FunFam" id="1.10.630.10:FF:000207">
    <property type="entry name" value="Putative cytochrome P450 superfamily protein"/>
    <property type="match status" value="1"/>
</dbReference>
<dbReference type="GO" id="GO:0020037">
    <property type="term" value="F:heme binding"/>
    <property type="evidence" value="ECO:0007669"/>
    <property type="project" value="InterPro"/>
</dbReference>
<keyword evidence="10" id="KW-0472">Membrane</keyword>
<dbReference type="InterPro" id="IPR017972">
    <property type="entry name" value="Cyt_P450_CS"/>
</dbReference>
<keyword evidence="10" id="KW-1133">Transmembrane helix</keyword>
<dbReference type="PANTHER" id="PTHR47944:SF18">
    <property type="entry name" value="FLAVONOID 3'-MONOOXYGENASE"/>
    <property type="match status" value="1"/>
</dbReference>
<dbReference type="InterPro" id="IPR002403">
    <property type="entry name" value="Cyt_P450_E_grp-IV"/>
</dbReference>
<keyword evidence="10" id="KW-0812">Transmembrane</keyword>
<dbReference type="PRINTS" id="PR00465">
    <property type="entry name" value="EP450IV"/>
</dbReference>
<evidence type="ECO:0000313" key="12">
    <source>
        <dbReference type="Proteomes" id="UP000594638"/>
    </source>
</evidence>
<sequence>MTLTLILYTSIFGFLLYSLLNHLLLRRYPKPLPPGPKPWPIIGNLPNMGQKPHQSIAAMARVYGPLMHLKMGFVHVVVAASAGVAEQFLKVHDAKFSSRPPNSGAKYLAYNYQDLVFAPYGPRWRMLRKICAVHLFSAKALDEFRHVRQNLFSAGTDTSSSTVEWAIAELLRHPEILARAQEELDLVVGKDRLVAEADLPQLTFLQAIIKEIFRLHPSTPLSLPRMASENCEINGYFIPKGSTLLVNVWAIARDPNVWADPLEFRPERFLPGGEKPNVDVRGNDFEVIPFGAGRRICAGLSLGLRMVQLMTATLIHAFDFELPNGISARELDMEEGYGLTLQRAAPLVVHPRRRLGPHVFKF</sequence>
<dbReference type="SUPFAM" id="SSF48264">
    <property type="entry name" value="Cytochrome P450"/>
    <property type="match status" value="1"/>
</dbReference>
<evidence type="ECO:0000256" key="9">
    <source>
        <dbReference type="RuleBase" id="RU000461"/>
    </source>
</evidence>
<dbReference type="Gramene" id="OE9A105218T1">
    <property type="protein sequence ID" value="OE9A105218C1"/>
    <property type="gene ID" value="OE9A105218"/>
</dbReference>
<keyword evidence="7 9" id="KW-0503">Monooxygenase</keyword>
<comment type="cofactor">
    <cofactor evidence="1 8">
        <name>heme</name>
        <dbReference type="ChEBI" id="CHEBI:30413"/>
    </cofactor>
</comment>
<evidence type="ECO:0000256" key="10">
    <source>
        <dbReference type="SAM" id="Phobius"/>
    </source>
</evidence>
<dbReference type="AlphaFoldDB" id="A0A8S0T7A1"/>
<keyword evidence="4 8" id="KW-0479">Metal-binding</keyword>
<evidence type="ECO:0000256" key="3">
    <source>
        <dbReference type="ARBA" id="ARBA00022617"/>
    </source>
</evidence>
<comment type="similarity">
    <text evidence="2 9">Belongs to the cytochrome P450 family.</text>
</comment>
<evidence type="ECO:0000256" key="7">
    <source>
        <dbReference type="ARBA" id="ARBA00023033"/>
    </source>
</evidence>
<dbReference type="Pfam" id="PF00067">
    <property type="entry name" value="p450"/>
    <property type="match status" value="1"/>
</dbReference>
<gene>
    <name evidence="11" type="ORF">OLEA9_A105218</name>
</gene>
<evidence type="ECO:0000256" key="5">
    <source>
        <dbReference type="ARBA" id="ARBA00023002"/>
    </source>
</evidence>
<keyword evidence="12" id="KW-1185">Reference proteome</keyword>
<feature type="binding site" description="axial binding residue" evidence="8">
    <location>
        <position position="297"/>
    </location>
    <ligand>
        <name>heme</name>
        <dbReference type="ChEBI" id="CHEBI:30413"/>
    </ligand>
    <ligandPart>
        <name>Fe</name>
        <dbReference type="ChEBI" id="CHEBI:18248"/>
    </ligandPart>
</feature>
<comment type="caution">
    <text evidence="11">The sequence shown here is derived from an EMBL/GenBank/DDBJ whole genome shotgun (WGS) entry which is preliminary data.</text>
</comment>
<keyword evidence="3 8" id="KW-0349">Heme</keyword>
<dbReference type="Proteomes" id="UP000594638">
    <property type="component" value="Unassembled WGS sequence"/>
</dbReference>
<keyword evidence="6 8" id="KW-0408">Iron</keyword>
<dbReference type="OrthoDB" id="2789670at2759"/>
<dbReference type="EMBL" id="CACTIH010005731">
    <property type="protein sequence ID" value="CAA3001092.1"/>
    <property type="molecule type" value="Genomic_DNA"/>
</dbReference>
<dbReference type="PROSITE" id="PS00086">
    <property type="entry name" value="CYTOCHROME_P450"/>
    <property type="match status" value="1"/>
</dbReference>
<dbReference type="GO" id="GO:0005506">
    <property type="term" value="F:iron ion binding"/>
    <property type="evidence" value="ECO:0007669"/>
    <property type="project" value="InterPro"/>
</dbReference>
<dbReference type="PANTHER" id="PTHR47944">
    <property type="entry name" value="CYTOCHROME P450 98A9"/>
    <property type="match status" value="1"/>
</dbReference>
<protein>
    <submittedName>
        <fullName evidence="11">Flavonoid 3 -hydroxylase, partial</fullName>
    </submittedName>
</protein>
<name>A0A8S0T7A1_OLEEU</name>
<evidence type="ECO:0000256" key="8">
    <source>
        <dbReference type="PIRSR" id="PIRSR602403-1"/>
    </source>
</evidence>
<dbReference type="GO" id="GO:0016705">
    <property type="term" value="F:oxidoreductase activity, acting on paired donors, with incorporation or reduction of molecular oxygen"/>
    <property type="evidence" value="ECO:0007669"/>
    <property type="project" value="InterPro"/>
</dbReference>
<evidence type="ECO:0000256" key="4">
    <source>
        <dbReference type="ARBA" id="ARBA00022723"/>
    </source>
</evidence>
<evidence type="ECO:0000256" key="2">
    <source>
        <dbReference type="ARBA" id="ARBA00010617"/>
    </source>
</evidence>
<proteinExistence type="inferred from homology"/>
<reference evidence="11 12" key="1">
    <citation type="submission" date="2019-12" db="EMBL/GenBank/DDBJ databases">
        <authorList>
            <person name="Alioto T."/>
            <person name="Alioto T."/>
            <person name="Gomez Garrido J."/>
        </authorList>
    </citation>
    <scope>NUCLEOTIDE SEQUENCE [LARGE SCALE GENOMIC DNA]</scope>
</reference>
<evidence type="ECO:0000256" key="1">
    <source>
        <dbReference type="ARBA" id="ARBA00001971"/>
    </source>
</evidence>
<accession>A0A8S0T7A1</accession>
<dbReference type="Gene3D" id="1.10.630.10">
    <property type="entry name" value="Cytochrome P450"/>
    <property type="match status" value="2"/>
</dbReference>
<dbReference type="InterPro" id="IPR036396">
    <property type="entry name" value="Cyt_P450_sf"/>
</dbReference>
<organism evidence="11 12">
    <name type="scientific">Olea europaea subsp. europaea</name>
    <dbReference type="NCBI Taxonomy" id="158383"/>
    <lineage>
        <taxon>Eukaryota</taxon>
        <taxon>Viridiplantae</taxon>
        <taxon>Streptophyta</taxon>
        <taxon>Embryophyta</taxon>
        <taxon>Tracheophyta</taxon>
        <taxon>Spermatophyta</taxon>
        <taxon>Magnoliopsida</taxon>
        <taxon>eudicotyledons</taxon>
        <taxon>Gunneridae</taxon>
        <taxon>Pentapetalae</taxon>
        <taxon>asterids</taxon>
        <taxon>lamiids</taxon>
        <taxon>Lamiales</taxon>
        <taxon>Oleaceae</taxon>
        <taxon>Oleeae</taxon>
        <taxon>Olea</taxon>
    </lineage>
</organism>
<dbReference type="PRINTS" id="PR00385">
    <property type="entry name" value="P450"/>
</dbReference>
<dbReference type="InterPro" id="IPR001128">
    <property type="entry name" value="Cyt_P450"/>
</dbReference>
<feature type="transmembrane region" description="Helical" evidence="10">
    <location>
        <begin position="6"/>
        <end position="25"/>
    </location>
</feature>
<dbReference type="GO" id="GO:0004497">
    <property type="term" value="F:monooxygenase activity"/>
    <property type="evidence" value="ECO:0007669"/>
    <property type="project" value="UniProtKB-KW"/>
</dbReference>